<keyword evidence="6 7" id="KW-0472">Membrane</keyword>
<dbReference type="CDD" id="cd06261">
    <property type="entry name" value="TM_PBP2"/>
    <property type="match status" value="1"/>
</dbReference>
<evidence type="ECO:0000313" key="10">
    <source>
        <dbReference type="Proteomes" id="UP000293142"/>
    </source>
</evidence>
<dbReference type="InterPro" id="IPR035906">
    <property type="entry name" value="MetI-like_sf"/>
</dbReference>
<dbReference type="PANTHER" id="PTHR43744">
    <property type="entry name" value="ABC TRANSPORTER PERMEASE PROTEIN MG189-RELATED-RELATED"/>
    <property type="match status" value="1"/>
</dbReference>
<evidence type="ECO:0000256" key="1">
    <source>
        <dbReference type="ARBA" id="ARBA00004651"/>
    </source>
</evidence>
<dbReference type="PROSITE" id="PS50928">
    <property type="entry name" value="ABC_TM1"/>
    <property type="match status" value="1"/>
</dbReference>
<evidence type="ECO:0000259" key="8">
    <source>
        <dbReference type="PROSITE" id="PS50928"/>
    </source>
</evidence>
<feature type="transmembrane region" description="Helical" evidence="7">
    <location>
        <begin position="75"/>
        <end position="98"/>
    </location>
</feature>
<keyword evidence="3" id="KW-1003">Cell membrane</keyword>
<keyword evidence="4 7" id="KW-0812">Transmembrane</keyword>
<sequence length="289" mass="32529">MGMRRGLASKTFDAANYLIMSLIALATLYPFWDSLIVSIIPLDESLASNVHLFPKTITFEAYAYIFKMKELWSSYGVTIFVTAVGTLISIVVTLMAAYALTKKELKGRRLFLFLIVFTMMFNGGLIPTYMVIKQLGMMNSVWSLIVPTALSTYNLIVMRSFLQSIPESLEESARMDGCNDIGVLFRIVVPLSLPAIATVSLFYAVFRWNEFFTAVMYITDKEKWPLQLFMRAMLLENEASFQGGGDNPFLLGQSIKMASIMLSAIPVMLIYPFFQKYFVQGVTLGAVKE</sequence>
<evidence type="ECO:0000256" key="6">
    <source>
        <dbReference type="ARBA" id="ARBA00023136"/>
    </source>
</evidence>
<dbReference type="Gene3D" id="1.10.3720.10">
    <property type="entry name" value="MetI-like"/>
    <property type="match status" value="1"/>
</dbReference>
<dbReference type="OrthoDB" id="9810086at2"/>
<evidence type="ECO:0000256" key="2">
    <source>
        <dbReference type="ARBA" id="ARBA00022448"/>
    </source>
</evidence>
<feature type="transmembrane region" description="Helical" evidence="7">
    <location>
        <begin position="183"/>
        <end position="206"/>
    </location>
</feature>
<evidence type="ECO:0000313" key="9">
    <source>
        <dbReference type="EMBL" id="TBL78506.1"/>
    </source>
</evidence>
<dbReference type="RefSeq" id="WP_131013865.1">
    <property type="nucleotide sequence ID" value="NZ_SIRE01000009.1"/>
</dbReference>
<keyword evidence="5 7" id="KW-1133">Transmembrane helix</keyword>
<dbReference type="GO" id="GO:0055085">
    <property type="term" value="P:transmembrane transport"/>
    <property type="evidence" value="ECO:0007669"/>
    <property type="project" value="InterPro"/>
</dbReference>
<feature type="transmembrane region" description="Helical" evidence="7">
    <location>
        <begin position="110"/>
        <end position="132"/>
    </location>
</feature>
<dbReference type="SUPFAM" id="SSF161098">
    <property type="entry name" value="MetI-like"/>
    <property type="match status" value="1"/>
</dbReference>
<dbReference type="Proteomes" id="UP000293142">
    <property type="component" value="Unassembled WGS sequence"/>
</dbReference>
<accession>A0A4Q9DQ17</accession>
<name>A0A4Q9DQ17_9BACL</name>
<feature type="transmembrane region" description="Helical" evidence="7">
    <location>
        <begin position="144"/>
        <end position="162"/>
    </location>
</feature>
<reference evidence="9 10" key="1">
    <citation type="submission" date="2019-02" db="EMBL/GenBank/DDBJ databases">
        <title>Paenibacillus sp. nov., isolated from surface-sterilized tissue of Thalictrum simplex L.</title>
        <authorList>
            <person name="Tuo L."/>
        </authorList>
    </citation>
    <scope>NUCLEOTIDE SEQUENCE [LARGE SCALE GENOMIC DNA]</scope>
    <source>
        <strain evidence="9 10">N2SHLJ1</strain>
    </source>
</reference>
<proteinExistence type="inferred from homology"/>
<keyword evidence="10" id="KW-1185">Reference proteome</keyword>
<evidence type="ECO:0000256" key="4">
    <source>
        <dbReference type="ARBA" id="ARBA00022692"/>
    </source>
</evidence>
<feature type="transmembrane region" description="Helical" evidence="7">
    <location>
        <begin position="255"/>
        <end position="274"/>
    </location>
</feature>
<dbReference type="InterPro" id="IPR000515">
    <property type="entry name" value="MetI-like"/>
</dbReference>
<dbReference type="GO" id="GO:0005886">
    <property type="term" value="C:plasma membrane"/>
    <property type="evidence" value="ECO:0007669"/>
    <property type="project" value="UniProtKB-SubCell"/>
</dbReference>
<dbReference type="AlphaFoldDB" id="A0A4Q9DQ17"/>
<dbReference type="Pfam" id="PF00528">
    <property type="entry name" value="BPD_transp_1"/>
    <property type="match status" value="1"/>
</dbReference>
<comment type="caution">
    <text evidence="9">The sequence shown here is derived from an EMBL/GenBank/DDBJ whole genome shotgun (WGS) entry which is preliminary data.</text>
</comment>
<organism evidence="9 10">
    <name type="scientific">Paenibacillus thalictri</name>
    <dbReference type="NCBI Taxonomy" id="2527873"/>
    <lineage>
        <taxon>Bacteria</taxon>
        <taxon>Bacillati</taxon>
        <taxon>Bacillota</taxon>
        <taxon>Bacilli</taxon>
        <taxon>Bacillales</taxon>
        <taxon>Paenibacillaceae</taxon>
        <taxon>Paenibacillus</taxon>
    </lineage>
</organism>
<evidence type="ECO:0000256" key="3">
    <source>
        <dbReference type="ARBA" id="ARBA00022475"/>
    </source>
</evidence>
<keyword evidence="2 7" id="KW-0813">Transport</keyword>
<evidence type="ECO:0000256" key="7">
    <source>
        <dbReference type="RuleBase" id="RU363032"/>
    </source>
</evidence>
<evidence type="ECO:0000256" key="5">
    <source>
        <dbReference type="ARBA" id="ARBA00022989"/>
    </source>
</evidence>
<comment type="similarity">
    <text evidence="7">Belongs to the binding-protein-dependent transport system permease family.</text>
</comment>
<comment type="subcellular location">
    <subcellularLocation>
        <location evidence="1 7">Cell membrane</location>
        <topology evidence="1 7">Multi-pass membrane protein</topology>
    </subcellularLocation>
</comment>
<dbReference type="PANTHER" id="PTHR43744:SF9">
    <property type="entry name" value="POLYGALACTURONAN_RHAMNOGALACTURONAN TRANSPORT SYSTEM PERMEASE PROTEIN YTCP"/>
    <property type="match status" value="1"/>
</dbReference>
<gene>
    <name evidence="9" type="ORF">EYB31_13435</name>
</gene>
<protein>
    <submittedName>
        <fullName evidence="9">Carbohydrate ABC transporter permease</fullName>
    </submittedName>
</protein>
<feature type="transmembrane region" description="Helical" evidence="7">
    <location>
        <begin position="12"/>
        <end position="32"/>
    </location>
</feature>
<dbReference type="EMBL" id="SIRE01000009">
    <property type="protein sequence ID" value="TBL78506.1"/>
    <property type="molecule type" value="Genomic_DNA"/>
</dbReference>
<feature type="domain" description="ABC transmembrane type-1" evidence="8">
    <location>
        <begin position="75"/>
        <end position="274"/>
    </location>
</feature>